<dbReference type="SUPFAM" id="SSF53335">
    <property type="entry name" value="S-adenosyl-L-methionine-dependent methyltransferases"/>
    <property type="match status" value="1"/>
</dbReference>
<dbReference type="InterPro" id="IPR013216">
    <property type="entry name" value="Methyltransf_11"/>
</dbReference>
<dbReference type="GO" id="GO:0008757">
    <property type="term" value="F:S-adenosylmethionine-dependent methyltransferase activity"/>
    <property type="evidence" value="ECO:0007669"/>
    <property type="project" value="InterPro"/>
</dbReference>
<organism evidence="2">
    <name type="scientific">uncultured Sphingomonadaceae bacterium</name>
    <dbReference type="NCBI Taxonomy" id="169976"/>
    <lineage>
        <taxon>Bacteria</taxon>
        <taxon>Pseudomonadati</taxon>
        <taxon>Pseudomonadota</taxon>
        <taxon>Alphaproteobacteria</taxon>
        <taxon>Sphingomonadales</taxon>
        <taxon>Sphingomonadaceae</taxon>
        <taxon>environmental samples</taxon>
    </lineage>
</organism>
<evidence type="ECO:0000259" key="1">
    <source>
        <dbReference type="Pfam" id="PF08241"/>
    </source>
</evidence>
<evidence type="ECO:0000313" key="2">
    <source>
        <dbReference type="EMBL" id="CAA9482956.1"/>
    </source>
</evidence>
<keyword evidence="2" id="KW-0808">Transferase</keyword>
<dbReference type="Gene3D" id="3.40.50.150">
    <property type="entry name" value="Vaccinia Virus protein VP39"/>
    <property type="match status" value="1"/>
</dbReference>
<feature type="domain" description="Methyltransferase type 11" evidence="1">
    <location>
        <begin position="139"/>
        <end position="229"/>
    </location>
</feature>
<keyword evidence="2" id="KW-0489">Methyltransferase</keyword>
<dbReference type="CDD" id="cd02440">
    <property type="entry name" value="AdoMet_MTases"/>
    <property type="match status" value="1"/>
</dbReference>
<name>A0A6J4RWF2_9SPHN</name>
<dbReference type="EMBL" id="CADCVW010000012">
    <property type="protein sequence ID" value="CAA9482956.1"/>
    <property type="molecule type" value="Genomic_DNA"/>
</dbReference>
<dbReference type="AlphaFoldDB" id="A0A6J4RWF2"/>
<dbReference type="GO" id="GO:0032259">
    <property type="term" value="P:methylation"/>
    <property type="evidence" value="ECO:0007669"/>
    <property type="project" value="UniProtKB-KW"/>
</dbReference>
<gene>
    <name evidence="2" type="ORF">AVDCRST_MAG39-381</name>
</gene>
<reference evidence="2" key="1">
    <citation type="submission" date="2020-02" db="EMBL/GenBank/DDBJ databases">
        <authorList>
            <person name="Meier V. D."/>
        </authorList>
    </citation>
    <scope>NUCLEOTIDE SEQUENCE</scope>
    <source>
        <strain evidence="2">AVDCRST_MAG39</strain>
    </source>
</reference>
<dbReference type="InterPro" id="IPR029063">
    <property type="entry name" value="SAM-dependent_MTases_sf"/>
</dbReference>
<protein>
    <submittedName>
        <fullName evidence="2">SAM-dependent methyltransferase</fullName>
    </submittedName>
</protein>
<proteinExistence type="predicted"/>
<sequence length="378" mass="40963">MSDYLSPLTSRPLHADTPHSLSDGAGERWPVVDGIAFFRRGSEVLAAEALCALDAGDRDAALVLLLAENDRWWDGAPPPEPDLRRLVAERERLSLREAMNLLGWGRVGTYFAHRWSDPTFVAGLSLLDAHWVGPRTAFELACGIGHYLRELGRAGVDACGADVVFAKLWVARHWVSPRAELLCFDAEGPWPVVGRRFDLALCQDAFYFLADKSFVAARLREAASERGVLTIGHVHNRDWPNFSSGAAVTLPELRALFPDALMYADEALTKAGVAGAVPCSNNGLGVTEAFGLACGPGLRMPRAAAGPLSRPPAGARLRRNPLCGDAGSTPAWPSERYAAEYGPRATFGCRAVPDEATMGPEWADAAARRELVDLPERW</sequence>
<dbReference type="Pfam" id="PF08241">
    <property type="entry name" value="Methyltransf_11"/>
    <property type="match status" value="1"/>
</dbReference>
<accession>A0A6J4RWF2</accession>